<sequence length="106" mass="12136">LQNFRYALAKLESNRAANEAVLKLNGYNLPNGAVLTVRRAEYWSETRWLTPQSVLQQPRPQPGWWTARNLAESEVAPPVTFEDVNMGVYMERSTLDSDNISYFSID</sequence>
<dbReference type="EMBL" id="BTRK01000003">
    <property type="protein sequence ID" value="GMR43617.1"/>
    <property type="molecule type" value="Genomic_DNA"/>
</dbReference>
<comment type="caution">
    <text evidence="1">The sequence shown here is derived from an EMBL/GenBank/DDBJ whole genome shotgun (WGS) entry which is preliminary data.</text>
</comment>
<proteinExistence type="predicted"/>
<keyword evidence="2" id="KW-1185">Reference proteome</keyword>
<feature type="non-terminal residue" evidence="1">
    <location>
        <position position="1"/>
    </location>
</feature>
<dbReference type="AlphaFoldDB" id="A0AAN4ZSL0"/>
<gene>
    <name evidence="1" type="ORF">PMAYCL1PPCAC_13812</name>
</gene>
<organism evidence="1 2">
    <name type="scientific">Pristionchus mayeri</name>
    <dbReference type="NCBI Taxonomy" id="1317129"/>
    <lineage>
        <taxon>Eukaryota</taxon>
        <taxon>Metazoa</taxon>
        <taxon>Ecdysozoa</taxon>
        <taxon>Nematoda</taxon>
        <taxon>Chromadorea</taxon>
        <taxon>Rhabditida</taxon>
        <taxon>Rhabditina</taxon>
        <taxon>Diplogasteromorpha</taxon>
        <taxon>Diplogasteroidea</taxon>
        <taxon>Neodiplogasteridae</taxon>
        <taxon>Pristionchus</taxon>
    </lineage>
</organism>
<dbReference type="Proteomes" id="UP001328107">
    <property type="component" value="Unassembled WGS sequence"/>
</dbReference>
<protein>
    <submittedName>
        <fullName evidence="1">Uncharacterized protein</fullName>
    </submittedName>
</protein>
<accession>A0AAN4ZSL0</accession>
<reference evidence="2" key="1">
    <citation type="submission" date="2022-10" db="EMBL/GenBank/DDBJ databases">
        <title>Genome assembly of Pristionchus species.</title>
        <authorList>
            <person name="Yoshida K."/>
            <person name="Sommer R.J."/>
        </authorList>
    </citation>
    <scope>NUCLEOTIDE SEQUENCE [LARGE SCALE GENOMIC DNA]</scope>
    <source>
        <strain evidence="2">RS5460</strain>
    </source>
</reference>
<evidence type="ECO:0000313" key="2">
    <source>
        <dbReference type="Proteomes" id="UP001328107"/>
    </source>
</evidence>
<name>A0AAN4ZSL0_9BILA</name>
<evidence type="ECO:0000313" key="1">
    <source>
        <dbReference type="EMBL" id="GMR43617.1"/>
    </source>
</evidence>